<gene>
    <name evidence="2" type="ORF">CFF01_04215</name>
</gene>
<keyword evidence="1" id="KW-1133">Transmembrane helix</keyword>
<feature type="transmembrane region" description="Helical" evidence="1">
    <location>
        <begin position="53"/>
        <end position="72"/>
    </location>
</feature>
<evidence type="ECO:0000256" key="1">
    <source>
        <dbReference type="SAM" id="Phobius"/>
    </source>
</evidence>
<protein>
    <submittedName>
        <fullName evidence="2">Uncharacterized protein</fullName>
    </submittedName>
</protein>
<dbReference type="Proteomes" id="UP000198233">
    <property type="component" value="Chromosome"/>
</dbReference>
<evidence type="ECO:0000313" key="2">
    <source>
        <dbReference type="EMBL" id="ASJ95857.1"/>
    </source>
</evidence>
<evidence type="ECO:0000313" key="3">
    <source>
        <dbReference type="Proteomes" id="UP000198233"/>
    </source>
</evidence>
<accession>A0AAC9XMD4</accession>
<organism evidence="2 3">
    <name type="scientific">Shewanella marisflavi</name>
    <dbReference type="NCBI Taxonomy" id="260364"/>
    <lineage>
        <taxon>Bacteria</taxon>
        <taxon>Pseudomonadati</taxon>
        <taxon>Pseudomonadota</taxon>
        <taxon>Gammaproteobacteria</taxon>
        <taxon>Alteromonadales</taxon>
        <taxon>Shewanellaceae</taxon>
        <taxon>Shewanella</taxon>
    </lineage>
</organism>
<dbReference type="KEGG" id="smav:CFF01_04215"/>
<dbReference type="AlphaFoldDB" id="A0AAC9XMD4"/>
<dbReference type="EMBL" id="CP022272">
    <property type="protein sequence ID" value="ASJ95857.1"/>
    <property type="molecule type" value="Genomic_DNA"/>
</dbReference>
<name>A0AAC9XMD4_9GAMM</name>
<keyword evidence="1" id="KW-0472">Membrane</keyword>
<proteinExistence type="predicted"/>
<sequence>MDQIDANIVRALTISFLIKFFITAQEGTMSSDNATEENLISLMWRKLKSKATYAMQLTCLFAILSTYLFIMLKPGGIHNNKALGGH</sequence>
<keyword evidence="1" id="KW-0812">Transmembrane</keyword>
<reference evidence="2 3" key="1">
    <citation type="submission" date="2017-06" db="EMBL/GenBank/DDBJ databases">
        <title>Complete genome sequence of Shewanella marisflavi EP1 associated with anaerobic 2,4-dinitrotoluene reduction and salt tolerance.</title>
        <authorList>
            <person name="Huang J."/>
        </authorList>
    </citation>
    <scope>NUCLEOTIDE SEQUENCE [LARGE SCALE GENOMIC DNA]</scope>
    <source>
        <strain evidence="2 3">EP1</strain>
    </source>
</reference>